<dbReference type="Pfam" id="PF05221">
    <property type="entry name" value="AdoHcyase"/>
    <property type="match status" value="1"/>
</dbReference>
<dbReference type="Gene3D" id="3.40.50.1480">
    <property type="entry name" value="Adenosylhomocysteinase-like"/>
    <property type="match status" value="1"/>
</dbReference>
<gene>
    <name evidence="1" type="ORF">BROSI_A2303</name>
</gene>
<keyword evidence="2" id="KW-1185">Reference proteome</keyword>
<sequence>MVCNSGHFNVEIDIGALEFIAAKVNKSVRNFVDQYVLKNGKAIYLLGEGCLINLAAAEGHPACVMDMSFATQALATEHVVKNKGKLVSRVYEVPKEIDQWVASLKLKSMGIAIDTLTKEQEKYLASWEEGT</sequence>
<name>A0ABQ0JYD2_9BACT</name>
<accession>A0ABQ0JYD2</accession>
<dbReference type="PANTHER" id="PTHR23420:SF0">
    <property type="entry name" value="ADENOSYLHOMOCYSTEINASE"/>
    <property type="match status" value="1"/>
</dbReference>
<evidence type="ECO:0000313" key="2">
    <source>
        <dbReference type="Proteomes" id="UP000032309"/>
    </source>
</evidence>
<organism evidence="1 2">
    <name type="scientific">Candidatus Brocadia sinica JPN1</name>
    <dbReference type="NCBI Taxonomy" id="1197129"/>
    <lineage>
        <taxon>Bacteria</taxon>
        <taxon>Pseudomonadati</taxon>
        <taxon>Planctomycetota</taxon>
        <taxon>Candidatus Brocadiia</taxon>
        <taxon>Candidatus Brocadiales</taxon>
        <taxon>Candidatus Brocadiaceae</taxon>
        <taxon>Candidatus Brocadia</taxon>
    </lineage>
</organism>
<dbReference type="InterPro" id="IPR036291">
    <property type="entry name" value="NAD(P)-bd_dom_sf"/>
</dbReference>
<dbReference type="InterPro" id="IPR000043">
    <property type="entry name" value="Adenosylhomocysteinase-like"/>
</dbReference>
<protein>
    <submittedName>
        <fullName evidence="1">S-adenosylhomocysteine hydrolase</fullName>
    </submittedName>
</protein>
<reference evidence="2" key="1">
    <citation type="journal article" date="2015" name="Genome Announc.">
        <title>Draft Genome Sequence of an Anaerobic Ammonium-Oxidizing Bacterium, "Candidatus Brocadia sinica".</title>
        <authorList>
            <person name="Oshiki M."/>
            <person name="Shinyako-Hata K."/>
            <person name="Satoh H."/>
            <person name="Okabe S."/>
        </authorList>
    </citation>
    <scope>NUCLEOTIDE SEQUENCE [LARGE SCALE GENOMIC DNA]</scope>
    <source>
        <strain evidence="2">JPN1</strain>
    </source>
</reference>
<dbReference type="GO" id="GO:0016787">
    <property type="term" value="F:hydrolase activity"/>
    <property type="evidence" value="ECO:0007669"/>
    <property type="project" value="UniProtKB-KW"/>
</dbReference>
<dbReference type="EMBL" id="BAFN01000001">
    <property type="protein sequence ID" value="GAN33769.1"/>
    <property type="molecule type" value="Genomic_DNA"/>
</dbReference>
<dbReference type="PANTHER" id="PTHR23420">
    <property type="entry name" value="ADENOSYLHOMOCYSTEINASE"/>
    <property type="match status" value="1"/>
</dbReference>
<keyword evidence="1" id="KW-0378">Hydrolase</keyword>
<proteinExistence type="predicted"/>
<dbReference type="Proteomes" id="UP000032309">
    <property type="component" value="Unassembled WGS sequence"/>
</dbReference>
<dbReference type="SUPFAM" id="SSF51735">
    <property type="entry name" value="NAD(P)-binding Rossmann-fold domains"/>
    <property type="match status" value="1"/>
</dbReference>
<evidence type="ECO:0000313" key="1">
    <source>
        <dbReference type="EMBL" id="GAN33769.1"/>
    </source>
</evidence>
<comment type="caution">
    <text evidence="1">The sequence shown here is derived from an EMBL/GenBank/DDBJ whole genome shotgun (WGS) entry which is preliminary data.</text>
</comment>
<dbReference type="SUPFAM" id="SSF52283">
    <property type="entry name" value="Formate/glycerate dehydrogenase catalytic domain-like"/>
    <property type="match status" value="1"/>
</dbReference>
<dbReference type="InterPro" id="IPR042172">
    <property type="entry name" value="Adenosylhomocyst_ase-like_sf"/>
</dbReference>